<comment type="caution">
    <text evidence="7">The sequence shown here is derived from an EMBL/GenBank/DDBJ whole genome shotgun (WGS) entry which is preliminary data.</text>
</comment>
<feature type="transmembrane region" description="Helical" evidence="5">
    <location>
        <begin position="322"/>
        <end position="341"/>
    </location>
</feature>
<evidence type="ECO:0000256" key="5">
    <source>
        <dbReference type="SAM" id="Phobius"/>
    </source>
</evidence>
<dbReference type="InterPro" id="IPR007016">
    <property type="entry name" value="O-antigen_ligase-rel_domated"/>
</dbReference>
<evidence type="ECO:0000256" key="3">
    <source>
        <dbReference type="ARBA" id="ARBA00022989"/>
    </source>
</evidence>
<sequence length="406" mass="46387">MMEVKKSWLIYTFFVFSSLFLSRSFTFMFEREEGIGSSSSFQIIALLVYILSSYILINSARIQQFIYESRYILGLITLMFLSVLWSDLPNKTLSRSIAMLGTLIFSYAVYRTLSVKQFVNLLLVVFGVGAFISLFLALFVPALGIHAGETSIDHIGLWKGVYGFKNHLGRFMVILIFCVLSLFLINKRLTLVQVIIFLAAFVCTVKAGSSTAFMLLVLCPFILFFSLFVKNRSVKSGLKVVAILLFFMGLVFAIFVLPWIVTEVFQKDMTGSGRTLVWEALFNASQRPWIGHGFGGVFWGEYNSAYYLLDEDYYNLGHAHNGIVDIWLELGYIGTSFYLFLNFKVIYQGFKRTVLEGDEFSSLFFITTLFIVLYTLSGGGFVKQNNMMWVLFCVSWFYLHGERNQT</sequence>
<dbReference type="RefSeq" id="WP_171320907.1">
    <property type="nucleotide sequence ID" value="NZ_VTXO01000001.1"/>
</dbReference>
<keyword evidence="4 5" id="KW-0472">Membrane</keyword>
<feature type="transmembrane region" description="Helical" evidence="5">
    <location>
        <begin position="213"/>
        <end position="229"/>
    </location>
</feature>
<evidence type="ECO:0000313" key="7">
    <source>
        <dbReference type="EMBL" id="NOI80291.1"/>
    </source>
</evidence>
<evidence type="ECO:0000313" key="8">
    <source>
        <dbReference type="Proteomes" id="UP000572722"/>
    </source>
</evidence>
<dbReference type="Proteomes" id="UP000572722">
    <property type="component" value="Unassembled WGS sequence"/>
</dbReference>
<feature type="transmembrane region" description="Helical" evidence="5">
    <location>
        <begin position="92"/>
        <end position="110"/>
    </location>
</feature>
<evidence type="ECO:0000256" key="2">
    <source>
        <dbReference type="ARBA" id="ARBA00022692"/>
    </source>
</evidence>
<proteinExistence type="predicted"/>
<feature type="domain" description="O-antigen ligase-related" evidence="6">
    <location>
        <begin position="196"/>
        <end position="339"/>
    </location>
</feature>
<feature type="transmembrane region" description="Helical" evidence="5">
    <location>
        <begin position="122"/>
        <end position="147"/>
    </location>
</feature>
<dbReference type="EMBL" id="VTXO01000001">
    <property type="protein sequence ID" value="NOI80291.1"/>
    <property type="molecule type" value="Genomic_DNA"/>
</dbReference>
<feature type="transmembrane region" description="Helical" evidence="5">
    <location>
        <begin position="190"/>
        <end position="207"/>
    </location>
</feature>
<reference evidence="7 8" key="1">
    <citation type="submission" date="2019-08" db="EMBL/GenBank/DDBJ databases">
        <title>Draft genome sequencing and comparative genomics of hatchery-associated Vibrios.</title>
        <authorList>
            <person name="Kehlet-Delgado H."/>
            <person name="Mueller R.S."/>
        </authorList>
    </citation>
    <scope>NUCLEOTIDE SEQUENCE [LARGE SCALE GENOMIC DNA]</scope>
    <source>
        <strain evidence="7 8">01-65-5-1</strain>
    </source>
</reference>
<dbReference type="InterPro" id="IPR051533">
    <property type="entry name" value="WaaL-like"/>
</dbReference>
<feature type="transmembrane region" description="Helical" evidence="5">
    <location>
        <begin position="167"/>
        <end position="185"/>
    </location>
</feature>
<dbReference type="PANTHER" id="PTHR37422">
    <property type="entry name" value="TEICHURONIC ACID BIOSYNTHESIS PROTEIN TUAE"/>
    <property type="match status" value="1"/>
</dbReference>
<dbReference type="Pfam" id="PF04932">
    <property type="entry name" value="Wzy_C"/>
    <property type="match status" value="1"/>
</dbReference>
<dbReference type="GO" id="GO:0016020">
    <property type="term" value="C:membrane"/>
    <property type="evidence" value="ECO:0007669"/>
    <property type="project" value="UniProtKB-SubCell"/>
</dbReference>
<name>A0AAE5GNZ0_9VIBR</name>
<feature type="transmembrane region" description="Helical" evidence="5">
    <location>
        <begin position="40"/>
        <end position="57"/>
    </location>
</feature>
<feature type="transmembrane region" description="Helical" evidence="5">
    <location>
        <begin position="241"/>
        <end position="261"/>
    </location>
</feature>
<comment type="subcellular location">
    <subcellularLocation>
        <location evidence="1">Membrane</location>
        <topology evidence="1">Multi-pass membrane protein</topology>
    </subcellularLocation>
</comment>
<evidence type="ECO:0000256" key="1">
    <source>
        <dbReference type="ARBA" id="ARBA00004141"/>
    </source>
</evidence>
<dbReference type="GO" id="GO:0016874">
    <property type="term" value="F:ligase activity"/>
    <property type="evidence" value="ECO:0007669"/>
    <property type="project" value="UniProtKB-KW"/>
</dbReference>
<keyword evidence="2 5" id="KW-0812">Transmembrane</keyword>
<keyword evidence="3 5" id="KW-1133">Transmembrane helix</keyword>
<dbReference type="AlphaFoldDB" id="A0AAE5GNZ0"/>
<accession>A0AAE5GNZ0</accession>
<dbReference type="PANTHER" id="PTHR37422:SF17">
    <property type="entry name" value="O-ANTIGEN LIGASE"/>
    <property type="match status" value="1"/>
</dbReference>
<keyword evidence="7" id="KW-0436">Ligase</keyword>
<evidence type="ECO:0000259" key="6">
    <source>
        <dbReference type="Pfam" id="PF04932"/>
    </source>
</evidence>
<feature type="transmembrane region" description="Helical" evidence="5">
    <location>
        <begin position="69"/>
        <end position="86"/>
    </location>
</feature>
<gene>
    <name evidence="7" type="ORF">F0237_06380</name>
</gene>
<protein>
    <submittedName>
        <fullName evidence="7">O-antigen ligase family protein</fullName>
    </submittedName>
</protein>
<feature type="transmembrane region" description="Helical" evidence="5">
    <location>
        <begin position="362"/>
        <end position="382"/>
    </location>
</feature>
<organism evidence="7 8">
    <name type="scientific">Vibrio tubiashii</name>
    <dbReference type="NCBI Taxonomy" id="29498"/>
    <lineage>
        <taxon>Bacteria</taxon>
        <taxon>Pseudomonadati</taxon>
        <taxon>Pseudomonadota</taxon>
        <taxon>Gammaproteobacteria</taxon>
        <taxon>Vibrionales</taxon>
        <taxon>Vibrionaceae</taxon>
        <taxon>Vibrio</taxon>
        <taxon>Vibrio oreintalis group</taxon>
    </lineage>
</organism>
<evidence type="ECO:0000256" key="4">
    <source>
        <dbReference type="ARBA" id="ARBA00023136"/>
    </source>
</evidence>